<keyword evidence="1" id="KW-0496">Mitochondrion</keyword>
<comment type="caution">
    <text evidence="2">The sequence shown here is derived from an EMBL/GenBank/DDBJ whole genome shotgun (WGS) entry which is preliminary data.</text>
</comment>
<dbReference type="PANTHER" id="PTHR31340:SF3">
    <property type="entry name" value="MITOCHONDRIAL GENOME MAINTENANCE EXONUCLEASE 1"/>
    <property type="match status" value="1"/>
</dbReference>
<dbReference type="OrthoDB" id="5777131at2759"/>
<dbReference type="EMBL" id="JAAKFY010000019">
    <property type="protein sequence ID" value="KAF3842265.1"/>
    <property type="molecule type" value="Genomic_DNA"/>
</dbReference>
<evidence type="ECO:0000313" key="3">
    <source>
        <dbReference type="Proteomes" id="UP000518266"/>
    </source>
</evidence>
<dbReference type="Proteomes" id="UP000518266">
    <property type="component" value="Unassembled WGS sequence"/>
</dbReference>
<protein>
    <recommendedName>
        <fullName evidence="1">Mitochondrial genome maintenance exonuclease 1</fullName>
        <ecNumber evidence="1">3.1.-.-</ecNumber>
    </recommendedName>
</protein>
<dbReference type="GO" id="GO:0043504">
    <property type="term" value="P:mitochondrial DNA repair"/>
    <property type="evidence" value="ECO:0007669"/>
    <property type="project" value="UniProtKB-UniRule"/>
</dbReference>
<comment type="subcellular location">
    <subcellularLocation>
        <location evidence="1">Mitochondrion</location>
    </subcellularLocation>
</comment>
<dbReference type="HAMAP" id="MF_03030">
    <property type="entry name" value="MGME1"/>
    <property type="match status" value="1"/>
</dbReference>
<evidence type="ECO:0000256" key="1">
    <source>
        <dbReference type="HAMAP-Rule" id="MF_03030"/>
    </source>
</evidence>
<keyword evidence="1" id="KW-0269">Exonuclease</keyword>
<dbReference type="EC" id="3.1.-.-" evidence="1"/>
<dbReference type="PANTHER" id="PTHR31340">
    <property type="entry name" value="MITOCHONDRIAL GENOME MAINTENANCE EXONUCLEASE 1"/>
    <property type="match status" value="1"/>
</dbReference>
<comment type="similarity">
    <text evidence="1">Belongs to the MGME1 family.</text>
</comment>
<sequence>MFYLQLSHLYEVLPEGHDTPALETACCVEVETMFILKRVGCFGSIMVPQCTSLFVGNFSACHYLSSPKRHSPYSSVDSERYSSLVKAVMSSKVSSQTPENLQEEDEHFYGPVVKARKPSSGPEVRVPKNLHPFLNCEETVETEEAESGPPTRILLNRGKHRSSVPSVTRILQQTLSPEQIFYLERWKRKMIAQLGEEGFKEYSQNLFRQGKLFHSAVEDTLMSDATSMDKESSEKAEYQPDVQGYMESISHVLADVSAVRATESTVQHAELNYLGILDCVARYREAQTILEQHTFDNPIQVAAYAGALNSDGNYKYQVENGLIVVAYKDGSPAHAHQLSSELMLKYWTTWLLRQVRLQVLLWKRDEICEERAFP</sequence>
<keyword evidence="1" id="KW-0540">Nuclease</keyword>
<keyword evidence="3" id="KW-1185">Reference proteome</keyword>
<comment type="function">
    <text evidence="1">Metal-dependent single-stranded DNA (ssDNA) exonuclease involved in mitochondrial genome maintenance. Has preference for 5'-3' exonuclease activity. Necessary for maintenance of proper 7S DNA levels. Probably involved in mitochondrial DNA (mtDNA) repair.</text>
</comment>
<accession>A0A7J5XYQ1</accession>
<name>A0A7J5XYQ1_DISMA</name>
<organism evidence="2 3">
    <name type="scientific">Dissostichus mawsoni</name>
    <name type="common">Antarctic cod</name>
    <dbReference type="NCBI Taxonomy" id="36200"/>
    <lineage>
        <taxon>Eukaryota</taxon>
        <taxon>Metazoa</taxon>
        <taxon>Chordata</taxon>
        <taxon>Craniata</taxon>
        <taxon>Vertebrata</taxon>
        <taxon>Euteleostomi</taxon>
        <taxon>Actinopterygii</taxon>
        <taxon>Neopterygii</taxon>
        <taxon>Teleostei</taxon>
        <taxon>Neoteleostei</taxon>
        <taxon>Acanthomorphata</taxon>
        <taxon>Eupercaria</taxon>
        <taxon>Perciformes</taxon>
        <taxon>Notothenioidei</taxon>
        <taxon>Nototheniidae</taxon>
        <taxon>Dissostichus</taxon>
    </lineage>
</organism>
<dbReference type="GO" id="GO:0008297">
    <property type="term" value="F:single-stranded DNA exodeoxyribonuclease activity"/>
    <property type="evidence" value="ECO:0007669"/>
    <property type="project" value="UniProtKB-UniRule"/>
</dbReference>
<gene>
    <name evidence="1" type="primary">MGME1</name>
    <name evidence="2" type="ORF">F7725_024216</name>
</gene>
<dbReference type="GO" id="GO:0005739">
    <property type="term" value="C:mitochondrion"/>
    <property type="evidence" value="ECO:0007669"/>
    <property type="project" value="UniProtKB-SubCell"/>
</dbReference>
<evidence type="ECO:0000313" key="2">
    <source>
        <dbReference type="EMBL" id="KAF3842265.1"/>
    </source>
</evidence>
<feature type="active site" evidence="1">
    <location>
        <position position="291"/>
    </location>
</feature>
<proteinExistence type="inferred from homology"/>
<dbReference type="AlphaFoldDB" id="A0A7J5XYQ1"/>
<feature type="active site" evidence="1">
    <location>
        <position position="278"/>
    </location>
</feature>
<comment type="caution">
    <text evidence="1">Lacks conserved residue(s) required for the propagation of feature annotation.</text>
</comment>
<keyword evidence="1" id="KW-0378">Hydrolase</keyword>
<dbReference type="GO" id="GO:0006264">
    <property type="term" value="P:mitochondrial DNA replication"/>
    <property type="evidence" value="ECO:0007669"/>
    <property type="project" value="TreeGrafter"/>
</dbReference>
<reference evidence="2 3" key="1">
    <citation type="submission" date="2020-03" db="EMBL/GenBank/DDBJ databases">
        <title>Dissostichus mawsoni Genome sequencing and assembly.</title>
        <authorList>
            <person name="Park H."/>
        </authorList>
    </citation>
    <scope>NUCLEOTIDE SEQUENCE [LARGE SCALE GENOMIC DNA]</scope>
    <source>
        <strain evidence="2">DM0001</strain>
        <tissue evidence="2">Muscle</tissue>
    </source>
</reference>